<dbReference type="PANTHER" id="PTHR43581">
    <property type="entry name" value="ATP/GTP PHOSPHATASE"/>
    <property type="match status" value="1"/>
</dbReference>
<proteinExistence type="predicted"/>
<evidence type="ECO:0000313" key="2">
    <source>
        <dbReference type="EMBL" id="KMW16652.1"/>
    </source>
</evidence>
<evidence type="ECO:0000259" key="1">
    <source>
        <dbReference type="Pfam" id="PF13175"/>
    </source>
</evidence>
<dbReference type="PATRIC" id="fig|742734.4.peg.4449"/>
<reference evidence="2 3" key="1">
    <citation type="submission" date="2011-04" db="EMBL/GenBank/DDBJ databases">
        <title>The Genome Sequence of Clostridium citroniae WAL-19142.</title>
        <authorList>
            <consortium name="The Broad Institute Genome Sequencing Platform"/>
            <person name="Earl A."/>
            <person name="Ward D."/>
            <person name="Feldgarden M."/>
            <person name="Gevers D."/>
            <person name="Warren Y.A."/>
            <person name="Tyrrell K.L."/>
            <person name="Citron D.M."/>
            <person name="Goldstein E.J."/>
            <person name="Daigneault M."/>
            <person name="Allen-Vercoe E."/>
            <person name="Young S.K."/>
            <person name="Zeng Q."/>
            <person name="Gargeya S."/>
            <person name="Fitzgerald M."/>
            <person name="Haas B."/>
            <person name="Abouelleil A."/>
            <person name="Alvarado L."/>
            <person name="Arachchi H.M."/>
            <person name="Berlin A."/>
            <person name="Brown A."/>
            <person name="Chapman S.B."/>
            <person name="Chen Z."/>
            <person name="Dunbar C."/>
            <person name="Freedman E."/>
            <person name="Gearin G."/>
            <person name="Gellesch M."/>
            <person name="Goldberg J."/>
            <person name="Griggs A."/>
            <person name="Gujja S."/>
            <person name="Heilman E.R."/>
            <person name="Heiman D."/>
            <person name="Howarth C."/>
            <person name="Larson L."/>
            <person name="Lui A."/>
            <person name="MacDonald P.J."/>
            <person name="Mehta T."/>
            <person name="Montmayeur A."/>
            <person name="Murphy C."/>
            <person name="Neiman D."/>
            <person name="Pearson M."/>
            <person name="Priest M."/>
            <person name="Roberts A."/>
            <person name="Saif S."/>
            <person name="Shea T."/>
            <person name="Shenoy N."/>
            <person name="Sisk P."/>
            <person name="Stolte C."/>
            <person name="Sykes S."/>
            <person name="White J."/>
            <person name="Yandava C."/>
            <person name="Wortman J."/>
            <person name="Nusbaum C."/>
            <person name="Birren B."/>
        </authorList>
    </citation>
    <scope>NUCLEOTIDE SEQUENCE [LARGE SCALE GENOMIC DNA]</scope>
    <source>
        <strain evidence="2 3">WAL-19142</strain>
    </source>
</reference>
<dbReference type="PANTHER" id="PTHR43581:SF2">
    <property type="entry name" value="EXCINUCLEASE ATPASE SUBUNIT"/>
    <property type="match status" value="1"/>
</dbReference>
<comment type="caution">
    <text evidence="2">The sequence shown here is derived from an EMBL/GenBank/DDBJ whole genome shotgun (WGS) entry which is preliminary data.</text>
</comment>
<dbReference type="RefSeq" id="WP_048930620.1">
    <property type="nucleotide sequence ID" value="NZ_KQ235881.1"/>
</dbReference>
<dbReference type="InterPro" id="IPR041685">
    <property type="entry name" value="AAA_GajA/Old/RecF-like"/>
</dbReference>
<dbReference type="Gene3D" id="3.40.50.300">
    <property type="entry name" value="P-loop containing nucleotide triphosphate hydrolases"/>
    <property type="match status" value="1"/>
</dbReference>
<feature type="domain" description="Endonuclease GajA/Old nuclease/RecF-like AAA" evidence="1">
    <location>
        <begin position="219"/>
        <end position="338"/>
    </location>
</feature>
<dbReference type="OrthoDB" id="1093370at2"/>
<dbReference type="AlphaFoldDB" id="A0A0J9BUJ9"/>
<dbReference type="InterPro" id="IPR051396">
    <property type="entry name" value="Bact_Antivir_Def_Nuclease"/>
</dbReference>
<dbReference type="Pfam" id="PF13175">
    <property type="entry name" value="AAA_15"/>
    <property type="match status" value="2"/>
</dbReference>
<organism evidence="2 3">
    <name type="scientific">[Clostridium] citroniae WAL-19142</name>
    <dbReference type="NCBI Taxonomy" id="742734"/>
    <lineage>
        <taxon>Bacteria</taxon>
        <taxon>Bacillati</taxon>
        <taxon>Bacillota</taxon>
        <taxon>Clostridia</taxon>
        <taxon>Lachnospirales</taxon>
        <taxon>Lachnospiraceae</taxon>
        <taxon>Enterocloster</taxon>
    </lineage>
</organism>
<dbReference type="InterPro" id="IPR027417">
    <property type="entry name" value="P-loop_NTPase"/>
</dbReference>
<gene>
    <name evidence="2" type="ORF">HMPREF9470_04152</name>
</gene>
<dbReference type="EMBL" id="ADLK01000029">
    <property type="protein sequence ID" value="KMW16652.1"/>
    <property type="molecule type" value="Genomic_DNA"/>
</dbReference>
<dbReference type="SUPFAM" id="SSF52540">
    <property type="entry name" value="P-loop containing nucleoside triphosphate hydrolases"/>
    <property type="match status" value="1"/>
</dbReference>
<protein>
    <recommendedName>
        <fullName evidence="1">Endonuclease GajA/Old nuclease/RecF-like AAA domain-containing protein</fullName>
    </recommendedName>
</protein>
<sequence>MQLTYLHIRNFKSIRDLEIRDIDRALILVGKNNTGKTSVLDAVCAVCGCYQIQEQDFNEKRQAIRIDAAFSIEEGDLEQFHRRGVVSQYRRYDVWKRVFGERLPSFRDGELCFTFHVNLDGRVRYEDLYRKNNPYIPMVLPHIYRITAERELNQLQNDLLMFQEDEELRRLRSGTCIFEGAKKCNHCFQCIGLINKKKPEELTVFETARLLEYKIYQLNLSEFSRKVNENFYKNGGYEEIQYTLNCDTDQLFSVEVTAHNLQRGSVKPVELMGKGMRSIYMLSLLETYISEQSRIPSIIVVEDPEIFLHPQLQKTCSEILYRLSKKNQVIFKTHSPDLLFNFSIRQIRQVVLDEERYSVVRKKADLGEILDDLGYGASDLLNVSFVFIVEGKQDKSRLPLLLEKYYSEIYDSEGKFSRISIITTNSCTNIKTYANLKYMNQVYLRDQFLMIRDGDGKDPEELASQLCRYYDERSLEDVDRLPKVTRRNVLILKYYSFENYFLNPSIMAKLGIVESEEAFYKTLYDKWREYLYRIRSGQQLKEIMGRDFTSCQDMREHMEEIKTYMRGHNLYDIFYGPFREREQEILKAYIDMAPSEEFKDILEAIDRFVYFDSRKKEDAIADK</sequence>
<dbReference type="Proteomes" id="UP000037392">
    <property type="component" value="Unassembled WGS sequence"/>
</dbReference>
<accession>A0A0J9BUJ9</accession>
<dbReference type="GeneID" id="93161485"/>
<name>A0A0J9BUJ9_9FIRM</name>
<feature type="domain" description="Endonuclease GajA/Old nuclease/RecF-like AAA" evidence="1">
    <location>
        <begin position="1"/>
        <end position="48"/>
    </location>
</feature>
<evidence type="ECO:0000313" key="3">
    <source>
        <dbReference type="Proteomes" id="UP000037392"/>
    </source>
</evidence>